<keyword evidence="8" id="KW-1133">Transmembrane helix</keyword>
<evidence type="ECO:0000313" key="10">
    <source>
        <dbReference type="EMBL" id="BCN32883.1"/>
    </source>
</evidence>
<dbReference type="InterPro" id="IPR050351">
    <property type="entry name" value="BphY/WalK/GraS-like"/>
</dbReference>
<keyword evidence="11" id="KW-1185">Reference proteome</keyword>
<dbReference type="InterPro" id="IPR003594">
    <property type="entry name" value="HATPase_dom"/>
</dbReference>
<keyword evidence="6 10" id="KW-0418">Kinase</keyword>
<sequence length="410" mass="45846">MIKKLQRKFIIITMSSLFLVMLLIVLSINGINLYQMYQNIDGTMDILSENKGQFPMFDKKDIPKGDEPRYGFHINPETPFKTRYFVATISEKGVVQDTDTGHIRAISSTDAQTYAKSALKKNRKSGFIGIYRYQLVKQSSGSMIIFIDCREQLDNAKALLLISLGVAIATLLLVFLLVSIFSKKAIKPIIESTEKQKQFITDAGHEIKTPIAIISANADVLELTGGKNEWITSIRNQTTRLDKLVKNMLMLSKMEEGNIKLVFSPFDISKTFMDIAGPFEIMAETQNKNFLLNIQPGLKINGDESSIGQLISTLADNAIKYSKEEGTIKISLTPYKKGVKLEVYNTTEPIDPANLDKLFDRFYRSDSSRSRETGGYGIGLSIAKSIVEAHHGKITVKSDDGNSIRFTIVL</sequence>
<dbReference type="EC" id="2.7.13.3" evidence="3"/>
<dbReference type="KEGG" id="ahb:bsdtb5_41780"/>
<evidence type="ECO:0000313" key="11">
    <source>
        <dbReference type="Proteomes" id="UP000595897"/>
    </source>
</evidence>
<dbReference type="InterPro" id="IPR003661">
    <property type="entry name" value="HisK_dim/P_dom"/>
</dbReference>
<keyword evidence="4" id="KW-0597">Phosphoprotein</keyword>
<dbReference type="GO" id="GO:0000155">
    <property type="term" value="F:phosphorelay sensor kinase activity"/>
    <property type="evidence" value="ECO:0007669"/>
    <property type="project" value="InterPro"/>
</dbReference>
<dbReference type="PANTHER" id="PTHR45453">
    <property type="entry name" value="PHOSPHATE REGULON SENSOR PROTEIN PHOR"/>
    <property type="match status" value="1"/>
</dbReference>
<dbReference type="GO" id="GO:0016036">
    <property type="term" value="P:cellular response to phosphate starvation"/>
    <property type="evidence" value="ECO:0007669"/>
    <property type="project" value="TreeGrafter"/>
</dbReference>
<dbReference type="FunFam" id="3.30.565.10:FF:000006">
    <property type="entry name" value="Sensor histidine kinase WalK"/>
    <property type="match status" value="1"/>
</dbReference>
<dbReference type="Gene3D" id="1.10.287.130">
    <property type="match status" value="1"/>
</dbReference>
<name>A0A7R7IEN4_9FIRM</name>
<evidence type="ECO:0000256" key="8">
    <source>
        <dbReference type="SAM" id="Phobius"/>
    </source>
</evidence>
<dbReference type="Proteomes" id="UP000595897">
    <property type="component" value="Chromosome"/>
</dbReference>
<evidence type="ECO:0000256" key="6">
    <source>
        <dbReference type="ARBA" id="ARBA00022777"/>
    </source>
</evidence>
<dbReference type="InterPro" id="IPR004358">
    <property type="entry name" value="Sig_transdc_His_kin-like_C"/>
</dbReference>
<comment type="catalytic activity">
    <reaction evidence="1">
        <text>ATP + protein L-histidine = ADP + protein N-phospho-L-histidine.</text>
        <dbReference type="EC" id="2.7.13.3"/>
    </reaction>
</comment>
<dbReference type="Gene3D" id="3.30.565.10">
    <property type="entry name" value="Histidine kinase-like ATPase, C-terminal domain"/>
    <property type="match status" value="1"/>
</dbReference>
<accession>A0A7R7IEN4</accession>
<evidence type="ECO:0000256" key="5">
    <source>
        <dbReference type="ARBA" id="ARBA00022679"/>
    </source>
</evidence>
<evidence type="ECO:0000256" key="4">
    <source>
        <dbReference type="ARBA" id="ARBA00022553"/>
    </source>
</evidence>
<organism evidence="10 11">
    <name type="scientific">Anaeromicropila herbilytica</name>
    <dbReference type="NCBI Taxonomy" id="2785025"/>
    <lineage>
        <taxon>Bacteria</taxon>
        <taxon>Bacillati</taxon>
        <taxon>Bacillota</taxon>
        <taxon>Clostridia</taxon>
        <taxon>Lachnospirales</taxon>
        <taxon>Lachnospiraceae</taxon>
        <taxon>Anaeromicropila</taxon>
    </lineage>
</organism>
<dbReference type="SMART" id="SM00387">
    <property type="entry name" value="HATPase_c"/>
    <property type="match status" value="1"/>
</dbReference>
<dbReference type="GO" id="GO:0004721">
    <property type="term" value="F:phosphoprotein phosphatase activity"/>
    <property type="evidence" value="ECO:0007669"/>
    <property type="project" value="TreeGrafter"/>
</dbReference>
<dbReference type="SUPFAM" id="SSF55874">
    <property type="entry name" value="ATPase domain of HSP90 chaperone/DNA topoisomerase II/histidine kinase"/>
    <property type="match status" value="1"/>
</dbReference>
<dbReference type="InterPro" id="IPR005467">
    <property type="entry name" value="His_kinase_dom"/>
</dbReference>
<dbReference type="RefSeq" id="WP_271713888.1">
    <property type="nucleotide sequence ID" value="NZ_AP024169.1"/>
</dbReference>
<reference evidence="10 11" key="1">
    <citation type="submission" date="2020-11" db="EMBL/GenBank/DDBJ databases">
        <title>Draft genome sequencing of a Lachnospiraceae strain isolated from anoxic soil subjected to BSD treatment.</title>
        <authorList>
            <person name="Uek A."/>
            <person name="Tonouchi A."/>
        </authorList>
    </citation>
    <scope>NUCLEOTIDE SEQUENCE [LARGE SCALE GENOMIC DNA]</scope>
    <source>
        <strain evidence="10 11">TB5</strain>
    </source>
</reference>
<dbReference type="PRINTS" id="PR00344">
    <property type="entry name" value="BCTRLSENSOR"/>
</dbReference>
<dbReference type="SMART" id="SM00388">
    <property type="entry name" value="HisKA"/>
    <property type="match status" value="1"/>
</dbReference>
<evidence type="ECO:0000256" key="1">
    <source>
        <dbReference type="ARBA" id="ARBA00000085"/>
    </source>
</evidence>
<feature type="transmembrane region" description="Helical" evidence="8">
    <location>
        <begin position="9"/>
        <end position="28"/>
    </location>
</feature>
<protein>
    <recommendedName>
        <fullName evidence="3">histidine kinase</fullName>
        <ecNumber evidence="3">2.7.13.3</ecNumber>
    </recommendedName>
</protein>
<dbReference type="CDD" id="cd00082">
    <property type="entry name" value="HisKA"/>
    <property type="match status" value="1"/>
</dbReference>
<keyword evidence="7" id="KW-0902">Two-component regulatory system</keyword>
<gene>
    <name evidence="10" type="ORF">bsdtb5_41780</name>
</gene>
<dbReference type="EMBL" id="AP024169">
    <property type="protein sequence ID" value="BCN32883.1"/>
    <property type="molecule type" value="Genomic_DNA"/>
</dbReference>
<evidence type="ECO:0000256" key="2">
    <source>
        <dbReference type="ARBA" id="ARBA00004370"/>
    </source>
</evidence>
<keyword evidence="8" id="KW-0812">Transmembrane</keyword>
<dbReference type="InterPro" id="IPR036097">
    <property type="entry name" value="HisK_dim/P_sf"/>
</dbReference>
<comment type="subcellular location">
    <subcellularLocation>
        <location evidence="2">Membrane</location>
    </subcellularLocation>
</comment>
<dbReference type="GO" id="GO:0005886">
    <property type="term" value="C:plasma membrane"/>
    <property type="evidence" value="ECO:0007669"/>
    <property type="project" value="TreeGrafter"/>
</dbReference>
<proteinExistence type="predicted"/>
<dbReference type="Pfam" id="PF00512">
    <property type="entry name" value="HisKA"/>
    <property type="match status" value="1"/>
</dbReference>
<evidence type="ECO:0000259" key="9">
    <source>
        <dbReference type="PROSITE" id="PS50109"/>
    </source>
</evidence>
<feature type="transmembrane region" description="Helical" evidence="8">
    <location>
        <begin position="158"/>
        <end position="181"/>
    </location>
</feature>
<keyword evidence="8" id="KW-0472">Membrane</keyword>
<dbReference type="SUPFAM" id="SSF47384">
    <property type="entry name" value="Homodimeric domain of signal transducing histidine kinase"/>
    <property type="match status" value="1"/>
</dbReference>
<dbReference type="AlphaFoldDB" id="A0A7R7IEN4"/>
<keyword evidence="5" id="KW-0808">Transferase</keyword>
<dbReference type="PROSITE" id="PS50109">
    <property type="entry name" value="HIS_KIN"/>
    <property type="match status" value="1"/>
</dbReference>
<evidence type="ECO:0000256" key="7">
    <source>
        <dbReference type="ARBA" id="ARBA00023012"/>
    </source>
</evidence>
<evidence type="ECO:0000256" key="3">
    <source>
        <dbReference type="ARBA" id="ARBA00012438"/>
    </source>
</evidence>
<dbReference type="Pfam" id="PF02518">
    <property type="entry name" value="HATPase_c"/>
    <property type="match status" value="1"/>
</dbReference>
<dbReference type="PANTHER" id="PTHR45453:SF1">
    <property type="entry name" value="PHOSPHATE REGULON SENSOR PROTEIN PHOR"/>
    <property type="match status" value="1"/>
</dbReference>
<feature type="domain" description="Histidine kinase" evidence="9">
    <location>
        <begin position="202"/>
        <end position="410"/>
    </location>
</feature>
<dbReference type="InterPro" id="IPR036890">
    <property type="entry name" value="HATPase_C_sf"/>
</dbReference>